<dbReference type="Pfam" id="PF13349">
    <property type="entry name" value="DUF4097"/>
    <property type="match status" value="1"/>
</dbReference>
<organism evidence="2 3">
    <name type="scientific">Pseudolactococcus piscium</name>
    <dbReference type="NCBI Taxonomy" id="1364"/>
    <lineage>
        <taxon>Bacteria</taxon>
        <taxon>Bacillati</taxon>
        <taxon>Bacillota</taxon>
        <taxon>Bacilli</taxon>
        <taxon>Lactobacillales</taxon>
        <taxon>Streptococcaceae</taxon>
        <taxon>Pseudolactococcus</taxon>
    </lineage>
</organism>
<accession>A0A2A5S5G5</accession>
<evidence type="ECO:0000313" key="3">
    <source>
        <dbReference type="Proteomes" id="UP000218282"/>
    </source>
</evidence>
<dbReference type="Gene3D" id="2.160.20.120">
    <property type="match status" value="1"/>
</dbReference>
<reference evidence="2 3" key="1">
    <citation type="submission" date="2014-12" db="EMBL/GenBank/DDBJ databases">
        <title>Draft genome sequences of 10 type strains of Lactococcus.</title>
        <authorList>
            <person name="Sun Z."/>
            <person name="Zhong Z."/>
            <person name="Liu W."/>
            <person name="Zhang W."/>
            <person name="Zhang H."/>
        </authorList>
    </citation>
    <scope>NUCLEOTIDE SEQUENCE [LARGE SCALE GENOMIC DNA]</scope>
    <source>
        <strain evidence="2 3">DSM 6634</strain>
    </source>
</reference>
<dbReference type="InterPro" id="IPR025164">
    <property type="entry name" value="Toastrack_DUF4097"/>
</dbReference>
<evidence type="ECO:0000313" key="2">
    <source>
        <dbReference type="EMBL" id="PCS08681.1"/>
    </source>
</evidence>
<keyword evidence="3" id="KW-1185">Reference proteome</keyword>
<protein>
    <recommendedName>
        <fullName evidence="1">DUF4097 domain-containing protein</fullName>
    </recommendedName>
</protein>
<proteinExistence type="predicted"/>
<dbReference type="AlphaFoldDB" id="A0A2A5S5G5"/>
<evidence type="ECO:0000259" key="1">
    <source>
        <dbReference type="Pfam" id="PF13349"/>
    </source>
</evidence>
<dbReference type="EMBL" id="JXJW01000002">
    <property type="protein sequence ID" value="PCS08681.1"/>
    <property type="molecule type" value="Genomic_DNA"/>
</dbReference>
<gene>
    <name evidence="2" type="ORF">RU86_GL001065</name>
</gene>
<comment type="caution">
    <text evidence="2">The sequence shown here is derived from an EMBL/GenBank/DDBJ whole genome shotgun (WGS) entry which is preliminary data.</text>
</comment>
<name>A0A2A5S5G5_9LACT</name>
<dbReference type="Proteomes" id="UP000218282">
    <property type="component" value="Unassembled WGS sequence"/>
</dbReference>
<sequence>MMIIGAILLIVGGTAAYGIWQVEKPGGLVWQDGFKYKRLGKISQYDYSSQLPADRTTIKNLNIRVENCDVIITKGSKFRVTATKYASKVLDKLVSVTFTDGTLSIEENRDQEGSVVFGVNNFTQKINIEIPEGSQLASVEAKNKSGDLKVTNLKQIDRLVMSSDNGAIKFENIATKYAKLSSENGDITIKYSSFDSLSANNQNGNIELKKSHISDGGDISNQNGDIELDKTAFPTFYAATQNGDKEIKRSQASQETSKAAAALRILNHNGDIEID</sequence>
<feature type="domain" description="DUF4097" evidence="1">
    <location>
        <begin position="58"/>
        <end position="254"/>
    </location>
</feature>